<feature type="repeat" description="Filamin" evidence="3">
    <location>
        <begin position="1080"/>
        <end position="1191"/>
    </location>
</feature>
<dbReference type="InterPro" id="IPR017868">
    <property type="entry name" value="Filamin/ABP280_repeat-like"/>
</dbReference>
<feature type="region of interest" description="Disordered" evidence="4">
    <location>
        <begin position="710"/>
        <end position="738"/>
    </location>
</feature>
<dbReference type="GO" id="GO:0051015">
    <property type="term" value="F:actin filament binding"/>
    <property type="evidence" value="ECO:0007669"/>
    <property type="project" value="InterPro"/>
</dbReference>
<feature type="repeat" description="Filamin" evidence="3">
    <location>
        <begin position="2125"/>
        <end position="2232"/>
    </location>
</feature>
<dbReference type="Proteomes" id="UP000580250">
    <property type="component" value="Unassembled WGS sequence"/>
</dbReference>
<dbReference type="Gene3D" id="2.60.40.10">
    <property type="entry name" value="Immunoglobulins"/>
    <property type="match status" value="19"/>
</dbReference>
<gene>
    <name evidence="5" type="ORF">MENT_LOCUS43860</name>
</gene>
<feature type="repeat" description="Filamin" evidence="3">
    <location>
        <begin position="130"/>
        <end position="223"/>
    </location>
</feature>
<feature type="region of interest" description="Disordered" evidence="4">
    <location>
        <begin position="978"/>
        <end position="1024"/>
    </location>
</feature>
<evidence type="ECO:0000256" key="4">
    <source>
        <dbReference type="SAM" id="MobiDB-lite"/>
    </source>
</evidence>
<feature type="repeat" description="Filamin" evidence="3">
    <location>
        <begin position="1941"/>
        <end position="2034"/>
    </location>
</feature>
<feature type="repeat" description="Filamin" evidence="3">
    <location>
        <begin position="1217"/>
        <end position="1322"/>
    </location>
</feature>
<dbReference type="InterPro" id="IPR044801">
    <property type="entry name" value="Filamin"/>
</dbReference>
<feature type="region of interest" description="Disordered" evidence="4">
    <location>
        <begin position="2623"/>
        <end position="2668"/>
    </location>
</feature>
<dbReference type="SMART" id="SM00557">
    <property type="entry name" value="IG_FLMN"/>
    <property type="match status" value="19"/>
</dbReference>
<dbReference type="OrthoDB" id="18740at2759"/>
<dbReference type="SUPFAM" id="SSF81296">
    <property type="entry name" value="E set domains"/>
    <property type="match status" value="19"/>
</dbReference>
<feature type="repeat" description="Filamin" evidence="3">
    <location>
        <begin position="49"/>
        <end position="132"/>
    </location>
</feature>
<feature type="repeat" description="Filamin" evidence="3">
    <location>
        <begin position="2368"/>
        <end position="2461"/>
    </location>
</feature>
<dbReference type="InterPro" id="IPR001298">
    <property type="entry name" value="Filamin/ABP280_rpt"/>
</dbReference>
<dbReference type="PANTHER" id="PTHR38537">
    <property type="entry name" value="JITTERBUG, ISOFORM N"/>
    <property type="match status" value="1"/>
</dbReference>
<evidence type="ECO:0000256" key="1">
    <source>
        <dbReference type="ARBA" id="ARBA00009238"/>
    </source>
</evidence>
<feature type="region of interest" description="Disordered" evidence="4">
    <location>
        <begin position="523"/>
        <end position="547"/>
    </location>
</feature>
<comment type="caution">
    <text evidence="5">The sequence shown here is derived from an EMBL/GenBank/DDBJ whole genome shotgun (WGS) entry which is preliminary data.</text>
</comment>
<dbReference type="Pfam" id="PF00630">
    <property type="entry name" value="Filamin"/>
    <property type="match status" value="16"/>
</dbReference>
<feature type="compositionally biased region" description="Pro residues" evidence="4">
    <location>
        <begin position="2628"/>
        <end position="2637"/>
    </location>
</feature>
<feature type="repeat" description="Filamin" evidence="3">
    <location>
        <begin position="257"/>
        <end position="342"/>
    </location>
</feature>
<dbReference type="FunFam" id="2.60.40.10:FF:001145">
    <property type="entry name" value="Jitterbug, isoform I"/>
    <property type="match status" value="1"/>
</dbReference>
<evidence type="ECO:0000256" key="2">
    <source>
        <dbReference type="ARBA" id="ARBA00022737"/>
    </source>
</evidence>
<feature type="compositionally biased region" description="Low complexity" evidence="4">
    <location>
        <begin position="461"/>
        <end position="492"/>
    </location>
</feature>
<sequence length="2668" mass="293615">MFIELNLNPKALANIKYKLILIIEMLKVLHLFSTLLVLKMEMEVYLQFYGDQLQMAAVGRLATFFVHAPGIELSQISSTFTTPSGVKRHARISPFDGQTFKVEWNPNETGEHLIDVFLFDRQIPESPFSCQVGDPELVSVRRMPQQIEGKNLNKPHTFEIDATAAGSGNLEIVINNGRVACRVHETTSRHFIAEFTPTQEIRHFVEMRFNGEHVRDSPWSIPFIESSPSTITRSEQPLISPQLKTNEKEDIITELIGSGLDRAVVGELTHFDVRSNIRLRTTNVAVRIVDIESGRPIENLFLTERGPGTVRCEYTLMKAGDYEVSVYIDDRLVDVDQLIISAFDPRQVHVKLRGSEEDYIPDKPVHFIVDASEAGKGQLEISVNQGQVPNNVQMQDAGRCLVTFIPQHAGTYVIDVTFNGLQVHGCPIKVDVRERQVGKPVSAPVYARPTTSTSSPPPTRGPSSSAYFSSTSPQAAPSPSYTAAAPSPSSTPQLPRSPPLVAGVEAALLGGYTVAQYGNGGGGGIPTTKLKPSPLSTPPSTRPKPKLFEEKGIPISRPSMPEAAQLEMTRSAEMTLFRDIPKTPVTTPVEAGREIPIQHSFERIPPEHYQPKENPIKITQKFNDLPYAPLDQNIKKTLELLNQQQQQGIIREREIIAPPISSSAISPISTESGAPQIQTHIVDPYSSDIEAMTPGTRRRLLEHSVYKAAELKETPTDHEESETALSSKQSSKATTPKLSLKFRGSKDKVGSITPPTMTTATISAATASDAFDWGKSKIASKHEVVRRGKEVDVRIDSLKLGKEDQLYVIVLPPGIIPRQNMPNELPTSEQALPHKLKKSGTKSWEISFRPSVVGTHKVHLFVNTIPHPQSPFPIRVYDASQIVVGDIVRQSVLNDTVEFTVDAGRAGFGNLEMAIKDNEGIIIPSHVSQLEAGAAKFLVTFTPNLPGTHTVHITFNKEVVTGSPFEVHIVEPQILGQESQISKKSKKKDKKSKEKHSLNGTQRGEPPTAAMSPTASGRPMVSKLPSLSRVGQPVDLLVTLSRPDDLVQAQVFDLDREPLNIETFPDYSNNTCKLQFIPKRVGDHEVEIRVAGTEIDGSPFTCRVYDPTKILVGNIPDGAVDKPVSFVVDASQAGVGNLEVAVNEGKIPSMAYALGQHKYEITFIPKDPIDHRVSVRFNNEYVPGSPFLCRLINTSSTPSSSSPPQQQQLPQKQLSSPKSSPPRQIGASGAGLERIPVGQPTEFFVDGQSLIEGIVQTTTTDLLPKVQIIDPRGELLPVDIAAYEEEPSRSIIRYTPKSVGNHQIFVKLNNQPIPGSPFIAKAFDASCVKLALESEGGQVGRSCAFTIDAAKAGAGNMEIIVSVEKRNVPNYVQPEGQAKFRVTFTPQEALEHLISVKFNGISVPGSPLCCPIQPSSVQRSPRPVRAGTELPIQQQLEEQQQLLVVPQQPTSVETRGEEEEEIKLVGDLASAIVDEPKRFSIDAPPGIGTKVECNVIVVGPHKRRIPVDKQRVDGGSFDITFTPTQIGNYHIDIQINGKSLAICPILCKCFDSSKMPKITNGEGEPLQKGNKWNGPFCGKDFMFEVKLPKRTKKDQLITEMFAFPLIQQQHKQQQKINIPVNLDINPNGESALCSFRALPKSHNYLFTLYRDACILDERSFDAIPESSNDEPIKLVEFIQPVLVEHSARFLLAKTGKNIKLLDEEGLPELQIFDILGNELPVHIRIIDGNTIRADWQPQTEGKHQLFIRDRFGNNLCGSPLIINVLDLSAVRVIGLRNGDVVGLNRNLLSASVSICHESDNEPVKSLMMKRVKKGIHSIAFTPRLPGLHLITAKIDGVELPECPYECIISDRGSPRARGDALNRAQRGKTARFEVSPGTSGINAATELDVIVTNPQGSPLPVRCYKQQDDSYWVEFTPEICGPHRIEVTFGDEPLIGSPFLCEVIDPKRVYVRGIDRPFSLRTLSNFIVSRKSAGDGALNVELVDSQNETLKLDRTKNSVGEDSFTFLPTRLGVHRLSVRLAGFAIPSSPFQIVVEEQKTSPTVYGAALDYSIERAQQASMIFDANKQPGGLKVEVKSPSGEKVRYTTNRRPDETTEIAFRPQEIGIYEVNIEFNNRLVNGSPFPVTVVDPTKVLIISDDRKQIIRPDGMLQLFVGQRNVINLDCSEAGPAKIRAEVRDADGELLPLEQQTQVHPLDNGKFQLLFTPRKSGKYKIYLYCSELVVPNAYPILAIAEQSTKMPTQVSEMNGERQRRHKEVVEEAAESEIIERKELILGNVKLRGSGLTTARIKEPAEFILDASNLRKEAMGKCTATLLGDRADIPVKLSALGNQVYKGVYTPLVDGKYQLSVKIDGNHVPGSPSIVNVKAPEISPAQLIEVDGRPLKMGILGEDMQTLIDARRAGPGQISAQCSGTSQLEYCELLDNGDGTYMLRIQPKELGKHTLSVKYENEHVRDSPFTFNVNHPPDPSKVKVYGPGIEHGILHSFKSNFVVETKGAGAGQLTVRVRGPKGAFNVEMQRDREQERTIHCKYEPREPGDYQVEVKWHGQHVPGSPFFVLIVDTEQELHRFLAGGIPSPTPTSPFVPPGWLPPGPPGLMPGPHPGAPPLPIMPSPIPPPHFMKGSRLSPGGPMPPPPPPHSIFQQHPAARGFGAPPPPQHPHQPIYGKPHF</sequence>
<keyword evidence="2" id="KW-0677">Repeat</keyword>
<dbReference type="InterPro" id="IPR013783">
    <property type="entry name" value="Ig-like_fold"/>
</dbReference>
<dbReference type="PANTHER" id="PTHR38537:SF16">
    <property type="entry name" value="CALPONIN-HOMOLOGY (CH) DOMAIN-CONTAINING PROTEIN"/>
    <property type="match status" value="1"/>
</dbReference>
<organism evidence="5 6">
    <name type="scientific">Meloidogyne enterolobii</name>
    <name type="common">Root-knot nematode worm</name>
    <name type="synonym">Meloidogyne mayaguensis</name>
    <dbReference type="NCBI Taxonomy" id="390850"/>
    <lineage>
        <taxon>Eukaryota</taxon>
        <taxon>Metazoa</taxon>
        <taxon>Ecdysozoa</taxon>
        <taxon>Nematoda</taxon>
        <taxon>Chromadorea</taxon>
        <taxon>Rhabditida</taxon>
        <taxon>Tylenchina</taxon>
        <taxon>Tylenchomorpha</taxon>
        <taxon>Tylenchoidea</taxon>
        <taxon>Meloidogynidae</taxon>
        <taxon>Meloidogyninae</taxon>
        <taxon>Meloidogyne</taxon>
    </lineage>
</organism>
<feature type="repeat" description="Filamin" evidence="3">
    <location>
        <begin position="874"/>
        <end position="969"/>
    </location>
</feature>
<feature type="repeat" description="Filamin" evidence="3">
    <location>
        <begin position="2276"/>
        <end position="2365"/>
    </location>
</feature>
<evidence type="ECO:0000313" key="5">
    <source>
        <dbReference type="EMBL" id="CAD2191035.1"/>
    </source>
</evidence>
<dbReference type="GO" id="GO:0030036">
    <property type="term" value="P:actin cytoskeleton organization"/>
    <property type="evidence" value="ECO:0007669"/>
    <property type="project" value="InterPro"/>
</dbReference>
<evidence type="ECO:0000313" key="6">
    <source>
        <dbReference type="Proteomes" id="UP000580250"/>
    </source>
</evidence>
<dbReference type="PROSITE" id="PS50194">
    <property type="entry name" value="FILAMIN_REPEAT"/>
    <property type="match status" value="18"/>
</dbReference>
<dbReference type="InterPro" id="IPR014756">
    <property type="entry name" value="Ig_E-set"/>
</dbReference>
<name>A0A6V7WVE6_MELEN</name>
<feature type="region of interest" description="Disordered" evidence="4">
    <location>
        <begin position="439"/>
        <end position="498"/>
    </location>
</feature>
<accession>A0A6V7WVE6</accession>
<feature type="repeat" description="Filamin" evidence="3">
    <location>
        <begin position="762"/>
        <end position="876"/>
    </location>
</feature>
<evidence type="ECO:0000256" key="3">
    <source>
        <dbReference type="PROSITE-ProRule" id="PRU00087"/>
    </source>
</evidence>
<proteinExistence type="inferred from homology"/>
<feature type="repeat" description="Filamin" evidence="3">
    <location>
        <begin position="2042"/>
        <end position="2127"/>
    </location>
</feature>
<feature type="repeat" description="Filamin" evidence="3">
    <location>
        <begin position="1808"/>
        <end position="1848"/>
    </location>
</feature>
<feature type="compositionally biased region" description="Polar residues" evidence="4">
    <location>
        <begin position="723"/>
        <end position="737"/>
    </location>
</feature>
<feature type="repeat" description="Filamin" evidence="3">
    <location>
        <begin position="1846"/>
        <end position="1943"/>
    </location>
</feature>
<comment type="similarity">
    <text evidence="1">Belongs to the filamin family.</text>
</comment>
<feature type="repeat" description="Filamin" evidence="3">
    <location>
        <begin position="1444"/>
        <end position="1549"/>
    </location>
</feature>
<protein>
    <submittedName>
        <fullName evidence="5">Uncharacterized protein</fullName>
    </submittedName>
</protein>
<dbReference type="EMBL" id="CAJEWN010000851">
    <property type="protein sequence ID" value="CAD2191035.1"/>
    <property type="molecule type" value="Genomic_DNA"/>
</dbReference>
<feature type="region of interest" description="Disordered" evidence="4">
    <location>
        <begin position="1193"/>
        <end position="1233"/>
    </location>
</feature>
<feature type="repeat" description="Filamin" evidence="3">
    <location>
        <begin position="2462"/>
        <end position="2558"/>
    </location>
</feature>
<feature type="repeat" description="Filamin" evidence="3">
    <location>
        <begin position="1320"/>
        <end position="1412"/>
    </location>
</feature>
<feature type="repeat" description="Filamin" evidence="3">
    <location>
        <begin position="340"/>
        <end position="432"/>
    </location>
</feature>
<feature type="compositionally biased region" description="Low complexity" evidence="4">
    <location>
        <begin position="1194"/>
        <end position="1222"/>
    </location>
</feature>
<reference evidence="5 6" key="1">
    <citation type="submission" date="2020-08" db="EMBL/GenBank/DDBJ databases">
        <authorList>
            <person name="Koutsovoulos G."/>
            <person name="Danchin GJ E."/>
        </authorList>
    </citation>
    <scope>NUCLEOTIDE SEQUENCE [LARGE SCALE GENOMIC DNA]</scope>
</reference>